<name>A0A1I8B112_MELHA</name>
<dbReference type="AlphaFoldDB" id="A0A1I8B112"/>
<accession>A0A1I8B112</accession>
<proteinExistence type="predicted"/>
<reference evidence="2" key="1">
    <citation type="submission" date="2016-11" db="UniProtKB">
        <authorList>
            <consortium name="WormBaseParasite"/>
        </authorList>
    </citation>
    <scope>IDENTIFICATION</scope>
</reference>
<sequence>MSILQEIKLIKHFCPQNILYFPITSLFGGALSIRANYHSINTTGDLRVQIGALSAEYEKSNNSRIVGCNSKVGLVNVRFNPELGKEVENKFSEDIREKIKEILCNQLIKFVKQE</sequence>
<evidence type="ECO:0000313" key="1">
    <source>
        <dbReference type="Proteomes" id="UP000095281"/>
    </source>
</evidence>
<dbReference type="Proteomes" id="UP000095281">
    <property type="component" value="Unplaced"/>
</dbReference>
<evidence type="ECO:0000313" key="2">
    <source>
        <dbReference type="WBParaSite" id="MhA1_Contig1174.frz3.gene11"/>
    </source>
</evidence>
<organism evidence="1 2">
    <name type="scientific">Meloidogyne hapla</name>
    <name type="common">Root-knot nematode worm</name>
    <dbReference type="NCBI Taxonomy" id="6305"/>
    <lineage>
        <taxon>Eukaryota</taxon>
        <taxon>Metazoa</taxon>
        <taxon>Ecdysozoa</taxon>
        <taxon>Nematoda</taxon>
        <taxon>Chromadorea</taxon>
        <taxon>Rhabditida</taxon>
        <taxon>Tylenchina</taxon>
        <taxon>Tylenchomorpha</taxon>
        <taxon>Tylenchoidea</taxon>
        <taxon>Meloidogynidae</taxon>
        <taxon>Meloidogyninae</taxon>
        <taxon>Meloidogyne</taxon>
    </lineage>
</organism>
<protein>
    <submittedName>
        <fullName evidence="2">BPI1 domain-containing protein</fullName>
    </submittedName>
</protein>
<dbReference type="WBParaSite" id="MhA1_Contig1174.frz3.gene11">
    <property type="protein sequence ID" value="MhA1_Contig1174.frz3.gene11"/>
    <property type="gene ID" value="MhA1_Contig1174.frz3.gene11"/>
</dbReference>
<keyword evidence="1" id="KW-1185">Reference proteome</keyword>